<sequence length="19" mass="2245">MGMLLIRQTGHRLELHIII</sequence>
<evidence type="ECO:0000313" key="1">
    <source>
        <dbReference type="EMBL" id="JAD92208.1"/>
    </source>
</evidence>
<organism evidence="1">
    <name type="scientific">Arundo donax</name>
    <name type="common">Giant reed</name>
    <name type="synonym">Donax arundinaceus</name>
    <dbReference type="NCBI Taxonomy" id="35708"/>
    <lineage>
        <taxon>Eukaryota</taxon>
        <taxon>Viridiplantae</taxon>
        <taxon>Streptophyta</taxon>
        <taxon>Embryophyta</taxon>
        <taxon>Tracheophyta</taxon>
        <taxon>Spermatophyta</taxon>
        <taxon>Magnoliopsida</taxon>
        <taxon>Liliopsida</taxon>
        <taxon>Poales</taxon>
        <taxon>Poaceae</taxon>
        <taxon>PACMAD clade</taxon>
        <taxon>Arundinoideae</taxon>
        <taxon>Arundineae</taxon>
        <taxon>Arundo</taxon>
    </lineage>
</organism>
<proteinExistence type="predicted"/>
<dbReference type="AlphaFoldDB" id="A0A0A9DZR5"/>
<reference evidence="1" key="1">
    <citation type="submission" date="2014-09" db="EMBL/GenBank/DDBJ databases">
        <authorList>
            <person name="Magalhaes I.L.F."/>
            <person name="Oliveira U."/>
            <person name="Santos F.R."/>
            <person name="Vidigal T.H.D.A."/>
            <person name="Brescovit A.D."/>
            <person name="Santos A.J."/>
        </authorList>
    </citation>
    <scope>NUCLEOTIDE SEQUENCE</scope>
    <source>
        <tissue evidence="1">Shoot tissue taken approximately 20 cm above the soil surface</tissue>
    </source>
</reference>
<dbReference type="EMBL" id="GBRH01205687">
    <property type="protein sequence ID" value="JAD92208.1"/>
    <property type="molecule type" value="Transcribed_RNA"/>
</dbReference>
<protein>
    <submittedName>
        <fullName evidence="1">Uncharacterized protein</fullName>
    </submittedName>
</protein>
<name>A0A0A9DZR5_ARUDO</name>
<accession>A0A0A9DZR5</accession>
<reference evidence="1" key="2">
    <citation type="journal article" date="2015" name="Data Brief">
        <title>Shoot transcriptome of the giant reed, Arundo donax.</title>
        <authorList>
            <person name="Barrero R.A."/>
            <person name="Guerrero F.D."/>
            <person name="Moolhuijzen P."/>
            <person name="Goolsby J.A."/>
            <person name="Tidwell J."/>
            <person name="Bellgard S.E."/>
            <person name="Bellgard M.I."/>
        </authorList>
    </citation>
    <scope>NUCLEOTIDE SEQUENCE</scope>
    <source>
        <tissue evidence="1">Shoot tissue taken approximately 20 cm above the soil surface</tissue>
    </source>
</reference>